<dbReference type="Pfam" id="PF13426">
    <property type="entry name" value="PAS_9"/>
    <property type="match status" value="1"/>
</dbReference>
<dbReference type="SUPFAM" id="SSF55785">
    <property type="entry name" value="PYP-like sensor domain (PAS domain)"/>
    <property type="match status" value="1"/>
</dbReference>
<proteinExistence type="predicted"/>
<keyword evidence="3" id="KW-0157">Chromophore</keyword>
<protein>
    <submittedName>
        <fullName evidence="5">PAS domain-containing protein</fullName>
    </submittedName>
</protein>
<dbReference type="PROSITE" id="PS50112">
    <property type="entry name" value="PAS"/>
    <property type="match status" value="1"/>
</dbReference>
<sequence>MHLIDLVRHLADPLEVGVLVTDAELGRPGPTILYANDAFAQMSGYEVRDVLGRTPRILQGAGTSREGVRQVQRALRTEGRFVGRLQNYRMTGEPYLCELDIRPIQGLDGHTEAYIAFEREVVRRRGRPTEGGAGRYKAVGLQEAGIIPFLKTPMFG</sequence>
<dbReference type="PANTHER" id="PTHR47429">
    <property type="entry name" value="PROTEIN TWIN LOV 1"/>
    <property type="match status" value="1"/>
</dbReference>
<evidence type="ECO:0000256" key="3">
    <source>
        <dbReference type="ARBA" id="ARBA00022991"/>
    </source>
</evidence>
<evidence type="ECO:0000256" key="2">
    <source>
        <dbReference type="ARBA" id="ARBA00022643"/>
    </source>
</evidence>
<dbReference type="CDD" id="cd00130">
    <property type="entry name" value="PAS"/>
    <property type="match status" value="1"/>
</dbReference>
<keyword evidence="6" id="KW-1185">Reference proteome</keyword>
<evidence type="ECO:0000313" key="5">
    <source>
        <dbReference type="EMBL" id="MFC6792267.1"/>
    </source>
</evidence>
<dbReference type="Gene3D" id="3.30.450.20">
    <property type="entry name" value="PAS domain"/>
    <property type="match status" value="1"/>
</dbReference>
<name>A0ABW2BR09_9HYPH</name>
<dbReference type="RefSeq" id="WP_378973948.1">
    <property type="nucleotide sequence ID" value="NZ_JBHSWN010000001.1"/>
</dbReference>
<evidence type="ECO:0000256" key="1">
    <source>
        <dbReference type="ARBA" id="ARBA00022630"/>
    </source>
</evidence>
<organism evidence="5 6">
    <name type="scientific">Methylobacterium komagatae</name>
    <dbReference type="NCBI Taxonomy" id="374425"/>
    <lineage>
        <taxon>Bacteria</taxon>
        <taxon>Pseudomonadati</taxon>
        <taxon>Pseudomonadota</taxon>
        <taxon>Alphaproteobacteria</taxon>
        <taxon>Hyphomicrobiales</taxon>
        <taxon>Methylobacteriaceae</taxon>
        <taxon>Methylobacterium</taxon>
    </lineage>
</organism>
<dbReference type="NCBIfam" id="TIGR00229">
    <property type="entry name" value="sensory_box"/>
    <property type="match status" value="1"/>
</dbReference>
<dbReference type="InterPro" id="IPR000014">
    <property type="entry name" value="PAS"/>
</dbReference>
<keyword evidence="1" id="KW-0285">Flavoprotein</keyword>
<comment type="caution">
    <text evidence="5">The sequence shown here is derived from an EMBL/GenBank/DDBJ whole genome shotgun (WGS) entry which is preliminary data.</text>
</comment>
<gene>
    <name evidence="5" type="ORF">ACFQE0_23470</name>
</gene>
<feature type="domain" description="PAS" evidence="4">
    <location>
        <begin position="3"/>
        <end position="54"/>
    </location>
</feature>
<reference evidence="6" key="1">
    <citation type="journal article" date="2019" name="Int. J. Syst. Evol. Microbiol.">
        <title>The Global Catalogue of Microorganisms (GCM) 10K type strain sequencing project: providing services to taxonomists for standard genome sequencing and annotation.</title>
        <authorList>
            <consortium name="The Broad Institute Genomics Platform"/>
            <consortium name="The Broad Institute Genome Sequencing Center for Infectious Disease"/>
            <person name="Wu L."/>
            <person name="Ma J."/>
        </authorList>
    </citation>
    <scope>NUCLEOTIDE SEQUENCE [LARGE SCALE GENOMIC DNA]</scope>
    <source>
        <strain evidence="6">CCUG 48316</strain>
    </source>
</reference>
<dbReference type="EMBL" id="JBHSWN010000001">
    <property type="protein sequence ID" value="MFC6792267.1"/>
    <property type="molecule type" value="Genomic_DNA"/>
</dbReference>
<keyword evidence="2" id="KW-0288">FMN</keyword>
<accession>A0ABW2BR09</accession>
<evidence type="ECO:0000313" key="6">
    <source>
        <dbReference type="Proteomes" id="UP001596292"/>
    </source>
</evidence>
<dbReference type="PANTHER" id="PTHR47429:SF8">
    <property type="entry name" value="PHOTOTROPIN-1-LIKE"/>
    <property type="match status" value="1"/>
</dbReference>
<evidence type="ECO:0000259" key="4">
    <source>
        <dbReference type="PROSITE" id="PS50112"/>
    </source>
</evidence>
<dbReference type="Proteomes" id="UP001596292">
    <property type="component" value="Unassembled WGS sequence"/>
</dbReference>
<dbReference type="InterPro" id="IPR035965">
    <property type="entry name" value="PAS-like_dom_sf"/>
</dbReference>